<keyword evidence="3" id="KW-1185">Reference proteome</keyword>
<dbReference type="InterPro" id="IPR011991">
    <property type="entry name" value="ArsR-like_HTH"/>
</dbReference>
<dbReference type="EMBL" id="BJXA01000117">
    <property type="protein sequence ID" value="GEM43840.1"/>
    <property type="molecule type" value="Genomic_DNA"/>
</dbReference>
<dbReference type="SUPFAM" id="SSF46785">
    <property type="entry name" value="Winged helix' DNA-binding domain"/>
    <property type="match status" value="1"/>
</dbReference>
<sequence>MMTAHPERDQIQLANVLSAVGNPLRLCIVRVLADGCEHTCGSIVDGVPKSNLTHHYRVLRDAGIIWQRVSGRETLQSLRREDLDARFPGLLDAVLAAARSETEDPFAEIAR</sequence>
<dbReference type="CDD" id="cd00090">
    <property type="entry name" value="HTH_ARSR"/>
    <property type="match status" value="1"/>
</dbReference>
<dbReference type="PROSITE" id="PS50987">
    <property type="entry name" value="HTH_ARSR_2"/>
    <property type="match status" value="1"/>
</dbReference>
<evidence type="ECO:0000313" key="3">
    <source>
        <dbReference type="Proteomes" id="UP000321424"/>
    </source>
</evidence>
<name>A0A511MTD2_9NOCA</name>
<accession>A0A511MTD2</accession>
<evidence type="ECO:0000259" key="1">
    <source>
        <dbReference type="PROSITE" id="PS50987"/>
    </source>
</evidence>
<proteinExistence type="predicted"/>
<dbReference type="Pfam" id="PF12840">
    <property type="entry name" value="HTH_20"/>
    <property type="match status" value="1"/>
</dbReference>
<dbReference type="PRINTS" id="PR00778">
    <property type="entry name" value="HTHARSR"/>
</dbReference>
<dbReference type="GO" id="GO:0003700">
    <property type="term" value="F:DNA-binding transcription factor activity"/>
    <property type="evidence" value="ECO:0007669"/>
    <property type="project" value="InterPro"/>
</dbReference>
<dbReference type="OrthoDB" id="4471357at2"/>
<dbReference type="InterPro" id="IPR036388">
    <property type="entry name" value="WH-like_DNA-bd_sf"/>
</dbReference>
<dbReference type="AlphaFoldDB" id="A0A511MTD2"/>
<comment type="caution">
    <text evidence="2">The sequence shown here is derived from an EMBL/GenBank/DDBJ whole genome shotgun (WGS) entry which is preliminary data.</text>
</comment>
<dbReference type="SMART" id="SM00418">
    <property type="entry name" value="HTH_ARSR"/>
    <property type="match status" value="1"/>
</dbReference>
<gene>
    <name evidence="2" type="ORF">NN4_83590</name>
</gene>
<reference evidence="2 3" key="1">
    <citation type="submission" date="2019-07" db="EMBL/GenBank/DDBJ databases">
        <title>Whole genome shotgun sequence of Nocardia ninae NBRC 108245.</title>
        <authorList>
            <person name="Hosoyama A."/>
            <person name="Uohara A."/>
            <person name="Ohji S."/>
            <person name="Ichikawa N."/>
        </authorList>
    </citation>
    <scope>NUCLEOTIDE SEQUENCE [LARGE SCALE GENOMIC DNA]</scope>
    <source>
        <strain evidence="2 3">NBRC 108245</strain>
    </source>
</reference>
<dbReference type="InterPro" id="IPR036390">
    <property type="entry name" value="WH_DNA-bd_sf"/>
</dbReference>
<dbReference type="InterPro" id="IPR001845">
    <property type="entry name" value="HTH_ArsR_DNA-bd_dom"/>
</dbReference>
<dbReference type="Gene3D" id="1.10.10.10">
    <property type="entry name" value="Winged helix-like DNA-binding domain superfamily/Winged helix DNA-binding domain"/>
    <property type="match status" value="1"/>
</dbReference>
<feature type="domain" description="HTH arsR-type" evidence="1">
    <location>
        <begin position="5"/>
        <end position="98"/>
    </location>
</feature>
<organism evidence="2 3">
    <name type="scientific">Nocardia ninae NBRC 108245</name>
    <dbReference type="NCBI Taxonomy" id="1210091"/>
    <lineage>
        <taxon>Bacteria</taxon>
        <taxon>Bacillati</taxon>
        <taxon>Actinomycetota</taxon>
        <taxon>Actinomycetes</taxon>
        <taxon>Mycobacteriales</taxon>
        <taxon>Nocardiaceae</taxon>
        <taxon>Nocardia</taxon>
    </lineage>
</organism>
<protein>
    <submittedName>
        <fullName evidence="2">Transcriptional regulator</fullName>
    </submittedName>
</protein>
<dbReference type="Proteomes" id="UP000321424">
    <property type="component" value="Unassembled WGS sequence"/>
</dbReference>
<evidence type="ECO:0000313" key="2">
    <source>
        <dbReference type="EMBL" id="GEM43840.1"/>
    </source>
</evidence>